<evidence type="ECO:0000313" key="1">
    <source>
        <dbReference type="EMBL" id="AOO14250.1"/>
    </source>
</evidence>
<proteinExistence type="predicted"/>
<dbReference type="EMBL" id="KX349303">
    <property type="protein sequence ID" value="AOO14250.1"/>
    <property type="molecule type" value="Genomic_DNA"/>
</dbReference>
<name>A0A1D7SKU4_9CAUD</name>
<sequence>MDYTNTVQSLPIYEKWESSKQSIWEGSKFQSFRNIPSPKSKGSQGEKLVQQFMEHFGHKVTKPQNTDHDRIIDGYKTEIKLSTTWNETLSNWTWQQIRDQDYDRLIFVGINPNGISLWWATKSDIKEYILGHDGCRQHAGKDGGQELYWIQGSSGEQWFREMSTW</sequence>
<reference evidence="1 2" key="1">
    <citation type="journal article" date="2016" name="Environ. Microbiol.">
        <title>Genomic diversification of marine cyanophages into stable ecotypes.</title>
        <authorList>
            <person name="Marston M.F."/>
            <person name="Martiny J.B."/>
        </authorList>
    </citation>
    <scope>NUCLEOTIDE SEQUENCE [LARGE SCALE GENOMIC DNA]</scope>
    <source>
        <strain evidence="1">Sn_11_0110</strain>
    </source>
</reference>
<dbReference type="Proteomes" id="UP000223711">
    <property type="component" value="Segment"/>
</dbReference>
<accession>A0A1D7SKU4</accession>
<evidence type="ECO:0000313" key="2">
    <source>
        <dbReference type="Proteomes" id="UP000223711"/>
    </source>
</evidence>
<organism evidence="1 2">
    <name type="scientific">Cyanophage S-RIM14</name>
    <dbReference type="NCBI Taxonomy" id="1278423"/>
    <lineage>
        <taxon>Viruses</taxon>
        <taxon>Duplodnaviria</taxon>
        <taxon>Heunggongvirae</taxon>
        <taxon>Uroviricota</taxon>
        <taxon>Caudoviricetes</taxon>
        <taxon>Pantevenvirales</taxon>
        <taxon>Kyanoviridae</taxon>
        <taxon>Ahtivirus</taxon>
        <taxon>Ahtivirus sagseatwo</taxon>
    </lineage>
</organism>
<gene>
    <name evidence="1" type="ORF">Sn110110_056</name>
</gene>
<protein>
    <submittedName>
        <fullName evidence="1">Uncharacterized protein</fullName>
    </submittedName>
</protein>